<accession>A0A1H1SZX6</accession>
<organism evidence="1 2">
    <name type="scientific">Friedmanniella luteola</name>
    <dbReference type="NCBI Taxonomy" id="546871"/>
    <lineage>
        <taxon>Bacteria</taxon>
        <taxon>Bacillati</taxon>
        <taxon>Actinomycetota</taxon>
        <taxon>Actinomycetes</taxon>
        <taxon>Propionibacteriales</taxon>
        <taxon>Nocardioidaceae</taxon>
        <taxon>Friedmanniella</taxon>
    </lineage>
</organism>
<evidence type="ECO:0000313" key="1">
    <source>
        <dbReference type="EMBL" id="SDS52939.1"/>
    </source>
</evidence>
<evidence type="ECO:0008006" key="3">
    <source>
        <dbReference type="Google" id="ProtNLM"/>
    </source>
</evidence>
<proteinExistence type="predicted"/>
<protein>
    <recommendedName>
        <fullName evidence="3">DUF4288 domain-containing protein</fullName>
    </recommendedName>
</protein>
<dbReference type="Proteomes" id="UP000199092">
    <property type="component" value="Chromosome I"/>
</dbReference>
<evidence type="ECO:0000313" key="2">
    <source>
        <dbReference type="Proteomes" id="UP000199092"/>
    </source>
</evidence>
<gene>
    <name evidence="1" type="ORF">SAMN04488543_1903</name>
</gene>
<keyword evidence="2" id="KW-1185">Reference proteome</keyword>
<dbReference type="AlphaFoldDB" id="A0A1H1SZX6"/>
<dbReference type="STRING" id="546871.SAMN04488543_1903"/>
<dbReference type="EMBL" id="LT629749">
    <property type="protein sequence ID" value="SDS52939.1"/>
    <property type="molecule type" value="Genomic_DNA"/>
</dbReference>
<sequence length="119" mass="13529">MVSDESELSWFAVRCLFRKGWPRPDPASDDHRYEERITLWRTSDADAAIALAEAEAEEYASTIDEAPDEYLGLAQSYALFDSPDEPGAEVFSLLRTSKLDPDSYLDTFFDTGQEHQQRS</sequence>
<name>A0A1H1SZX6_9ACTN</name>
<reference evidence="1 2" key="1">
    <citation type="submission" date="2016-10" db="EMBL/GenBank/DDBJ databases">
        <authorList>
            <person name="de Groot N.N."/>
        </authorList>
    </citation>
    <scope>NUCLEOTIDE SEQUENCE [LARGE SCALE GENOMIC DNA]</scope>
    <source>
        <strain evidence="1 2">DSM 21741</strain>
    </source>
</reference>